<dbReference type="EMBL" id="JACAQB010000024">
    <property type="protein sequence ID" value="NWB99599.1"/>
    <property type="molecule type" value="Genomic_DNA"/>
</dbReference>
<organism evidence="1 2">
    <name type="scientific">Pseudomonas gingeri</name>
    <dbReference type="NCBI Taxonomy" id="117681"/>
    <lineage>
        <taxon>Bacteria</taxon>
        <taxon>Pseudomonadati</taxon>
        <taxon>Pseudomonadota</taxon>
        <taxon>Gammaproteobacteria</taxon>
        <taxon>Pseudomonadales</taxon>
        <taxon>Pseudomonadaceae</taxon>
        <taxon>Pseudomonas</taxon>
    </lineage>
</organism>
<comment type="caution">
    <text evidence="1">The sequence shown here is derived from an EMBL/GenBank/DDBJ whole genome shotgun (WGS) entry which is preliminary data.</text>
</comment>
<proteinExistence type="predicted"/>
<dbReference type="Proteomes" id="UP000539985">
    <property type="component" value="Unassembled WGS sequence"/>
</dbReference>
<name>A0A7Y7XGS0_9PSED</name>
<evidence type="ECO:0000313" key="2">
    <source>
        <dbReference type="Proteomes" id="UP000539985"/>
    </source>
</evidence>
<evidence type="ECO:0000313" key="1">
    <source>
        <dbReference type="EMBL" id="NWB99599.1"/>
    </source>
</evidence>
<gene>
    <name evidence="1" type="ORF">HX882_27320</name>
</gene>
<sequence>MLDILLKIYSFISQIWSSLSQQQKDDICQAFVDLMDKVFREFFRANGGEAQ</sequence>
<reference evidence="1 2" key="1">
    <citation type="submission" date="2020-04" db="EMBL/GenBank/DDBJ databases">
        <title>Molecular characterization of pseudomonads from Agaricus bisporus reveal novel blotch 2 pathogens in Western Europe.</title>
        <authorList>
            <person name="Taparia T."/>
            <person name="Krijger M."/>
            <person name="Haynes E."/>
            <person name="Elpinstone J.G."/>
            <person name="Noble R."/>
            <person name="Van Der Wolf J."/>
        </authorList>
    </citation>
    <scope>NUCLEOTIDE SEQUENCE [LARGE SCALE GENOMIC DNA]</scope>
    <source>
        <strain evidence="1 2">H7001</strain>
    </source>
</reference>
<accession>A0A7Y7XGS0</accession>
<dbReference type="RefSeq" id="WP_177105182.1">
    <property type="nucleotide sequence ID" value="NZ_JACAQB010000024.1"/>
</dbReference>
<dbReference type="AlphaFoldDB" id="A0A7Y7XGS0"/>
<protein>
    <submittedName>
        <fullName evidence="1">Uncharacterized protein</fullName>
    </submittedName>
</protein>